<dbReference type="EMBL" id="JABWUV010000015">
    <property type="protein sequence ID" value="KAF6304458.1"/>
    <property type="molecule type" value="Genomic_DNA"/>
</dbReference>
<protein>
    <submittedName>
        <fullName evidence="3">Transmembrane protein 26</fullName>
    </submittedName>
</protein>
<name>A0A7J7TV32_MYOMY</name>
<dbReference type="Pfam" id="PF09772">
    <property type="entry name" value="Tmem26"/>
    <property type="match status" value="1"/>
</dbReference>
<sequence>MEGLVLLNALVTRLLFFLHSLIGVWRVAVVKKEPRYWYLALLNLLLFLETALTLKFKRGRGYKWFSPAIFVYLINIVPSLWILEVQHGNQYCGSQSEGMSQNTSSKEDFNQTLMSSEQAHGGDSLIETAKVFVNNLSTVCEKDWTLGLHQTFLLMLIIGRWLLPIGGTITRDQLSELLLLFVGTAADILEFTSETLAENTVRNNPSLVYGILCIWTWSMLQFPLDLAVQHVVCPLSLRARGFPSLFFCQYSADLWNIGISVFIQDGPFLIVRLVLMAYYKVFNQMLVFFAVKNFLVVMLHLYRLVVLALGARASLRRQPEVLKGERGGPAEPLESGVSPGAWEGGSKEGMAVPLRASPGASEDSPPTP</sequence>
<feature type="transmembrane region" description="Helical" evidence="2">
    <location>
        <begin position="7"/>
        <end position="29"/>
    </location>
</feature>
<evidence type="ECO:0000256" key="2">
    <source>
        <dbReference type="SAM" id="Phobius"/>
    </source>
</evidence>
<dbReference type="AlphaFoldDB" id="A0A7J7TV32"/>
<feature type="region of interest" description="Disordered" evidence="1">
    <location>
        <begin position="321"/>
        <end position="368"/>
    </location>
</feature>
<proteinExistence type="predicted"/>
<feature type="transmembrane region" description="Helical" evidence="2">
    <location>
        <begin position="64"/>
        <end position="83"/>
    </location>
</feature>
<evidence type="ECO:0000256" key="1">
    <source>
        <dbReference type="SAM" id="MobiDB-lite"/>
    </source>
</evidence>
<feature type="transmembrane region" description="Helical" evidence="2">
    <location>
        <begin position="35"/>
        <end position="52"/>
    </location>
</feature>
<feature type="transmembrane region" description="Helical" evidence="2">
    <location>
        <begin position="285"/>
        <end position="309"/>
    </location>
</feature>
<accession>A0A7J7TV32</accession>
<comment type="caution">
    <text evidence="3">The sequence shown here is derived from an EMBL/GenBank/DDBJ whole genome shotgun (WGS) entry which is preliminary data.</text>
</comment>
<keyword evidence="2" id="KW-1133">Transmembrane helix</keyword>
<dbReference type="PANTHER" id="PTHR22168">
    <property type="entry name" value="TMEM26 PROTEIN"/>
    <property type="match status" value="1"/>
</dbReference>
<dbReference type="PANTHER" id="PTHR22168:SF3">
    <property type="entry name" value="TRANSMEMBRANE PROTEIN 26"/>
    <property type="match status" value="1"/>
</dbReference>
<dbReference type="VEuPathDB" id="HostDB:GeneID_118670040"/>
<keyword evidence="2" id="KW-0472">Membrane</keyword>
<keyword evidence="2 3" id="KW-0812">Transmembrane</keyword>
<evidence type="ECO:0000313" key="3">
    <source>
        <dbReference type="EMBL" id="KAF6304458.1"/>
    </source>
</evidence>
<keyword evidence="4" id="KW-1185">Reference proteome</keyword>
<organism evidence="3 4">
    <name type="scientific">Myotis myotis</name>
    <name type="common">Greater mouse-eared bat</name>
    <name type="synonym">Vespertilio myotis</name>
    <dbReference type="NCBI Taxonomy" id="51298"/>
    <lineage>
        <taxon>Eukaryota</taxon>
        <taxon>Metazoa</taxon>
        <taxon>Chordata</taxon>
        <taxon>Craniata</taxon>
        <taxon>Vertebrata</taxon>
        <taxon>Euteleostomi</taxon>
        <taxon>Mammalia</taxon>
        <taxon>Eutheria</taxon>
        <taxon>Laurasiatheria</taxon>
        <taxon>Chiroptera</taxon>
        <taxon>Yangochiroptera</taxon>
        <taxon>Vespertilionidae</taxon>
        <taxon>Myotis</taxon>
    </lineage>
</organism>
<dbReference type="Proteomes" id="UP000527355">
    <property type="component" value="Unassembled WGS sequence"/>
</dbReference>
<evidence type="ECO:0000313" key="4">
    <source>
        <dbReference type="Proteomes" id="UP000527355"/>
    </source>
</evidence>
<gene>
    <name evidence="3" type="ORF">mMyoMyo1_019382</name>
</gene>
<feature type="transmembrane region" description="Helical" evidence="2">
    <location>
        <begin position="254"/>
        <end position="279"/>
    </location>
</feature>
<dbReference type="InterPro" id="IPR019169">
    <property type="entry name" value="Transmembrane_26"/>
</dbReference>
<reference evidence="3 4" key="1">
    <citation type="journal article" date="2020" name="Nature">
        <title>Six reference-quality genomes reveal evolution of bat adaptations.</title>
        <authorList>
            <person name="Jebb D."/>
            <person name="Huang Z."/>
            <person name="Pippel M."/>
            <person name="Hughes G.M."/>
            <person name="Lavrichenko K."/>
            <person name="Devanna P."/>
            <person name="Winkler S."/>
            <person name="Jermiin L.S."/>
            <person name="Skirmuntt E.C."/>
            <person name="Katzourakis A."/>
            <person name="Burkitt-Gray L."/>
            <person name="Ray D.A."/>
            <person name="Sullivan K.A.M."/>
            <person name="Roscito J.G."/>
            <person name="Kirilenko B.M."/>
            <person name="Davalos L.M."/>
            <person name="Corthals A.P."/>
            <person name="Power M.L."/>
            <person name="Jones G."/>
            <person name="Ransome R.D."/>
            <person name="Dechmann D.K.N."/>
            <person name="Locatelli A.G."/>
            <person name="Puechmaille S.J."/>
            <person name="Fedrigo O."/>
            <person name="Jarvis E.D."/>
            <person name="Hiller M."/>
            <person name="Vernes S.C."/>
            <person name="Myers E.W."/>
            <person name="Teeling E.C."/>
        </authorList>
    </citation>
    <scope>NUCLEOTIDE SEQUENCE [LARGE SCALE GENOMIC DNA]</scope>
    <source>
        <strain evidence="3">MMyoMyo1</strain>
        <tissue evidence="3">Flight muscle</tissue>
    </source>
</reference>